<evidence type="ECO:0000313" key="7">
    <source>
        <dbReference type="Proteomes" id="UP001589865"/>
    </source>
</evidence>
<comment type="caution">
    <text evidence="6">The sequence shown here is derived from an EMBL/GenBank/DDBJ whole genome shotgun (WGS) entry which is preliminary data.</text>
</comment>
<keyword evidence="2 4" id="KW-1133">Transmembrane helix</keyword>
<name>A0ABV6JU10_9PROT</name>
<evidence type="ECO:0000256" key="3">
    <source>
        <dbReference type="ARBA" id="ARBA00023136"/>
    </source>
</evidence>
<feature type="transmembrane region" description="Helical" evidence="4">
    <location>
        <begin position="121"/>
        <end position="143"/>
    </location>
</feature>
<feature type="transmembrane region" description="Helical" evidence="4">
    <location>
        <begin position="393"/>
        <end position="412"/>
    </location>
</feature>
<dbReference type="RefSeq" id="WP_377044534.1">
    <property type="nucleotide sequence ID" value="NZ_JBHLUN010000007.1"/>
</dbReference>
<dbReference type="PANTHER" id="PTHR23539">
    <property type="entry name" value="MFS TRANSPORTER"/>
    <property type="match status" value="1"/>
</dbReference>
<feature type="domain" description="Major facilitator superfamily (MFS) profile" evidence="5">
    <location>
        <begin position="1"/>
        <end position="417"/>
    </location>
</feature>
<dbReference type="PROSITE" id="PS50850">
    <property type="entry name" value="MFS"/>
    <property type="match status" value="1"/>
</dbReference>
<evidence type="ECO:0000256" key="1">
    <source>
        <dbReference type="ARBA" id="ARBA00022692"/>
    </source>
</evidence>
<feature type="transmembrane region" description="Helical" evidence="4">
    <location>
        <begin position="155"/>
        <end position="175"/>
    </location>
</feature>
<dbReference type="PANTHER" id="PTHR23539:SF1">
    <property type="entry name" value="MAJOR FACILITATOR SUPERFAMILY (MFS) PROFILE DOMAIN-CONTAINING PROTEIN"/>
    <property type="match status" value="1"/>
</dbReference>
<feature type="transmembrane region" description="Helical" evidence="4">
    <location>
        <begin position="58"/>
        <end position="78"/>
    </location>
</feature>
<keyword evidence="7" id="KW-1185">Reference proteome</keyword>
<dbReference type="SUPFAM" id="SSF103473">
    <property type="entry name" value="MFS general substrate transporter"/>
    <property type="match status" value="1"/>
</dbReference>
<organism evidence="6 7">
    <name type="scientific">Roseomonas elaeocarpi</name>
    <dbReference type="NCBI Taxonomy" id="907779"/>
    <lineage>
        <taxon>Bacteria</taxon>
        <taxon>Pseudomonadati</taxon>
        <taxon>Pseudomonadota</taxon>
        <taxon>Alphaproteobacteria</taxon>
        <taxon>Acetobacterales</taxon>
        <taxon>Roseomonadaceae</taxon>
        <taxon>Roseomonas</taxon>
    </lineage>
</organism>
<dbReference type="Pfam" id="PF07690">
    <property type="entry name" value="MFS_1"/>
    <property type="match status" value="1"/>
</dbReference>
<evidence type="ECO:0000256" key="2">
    <source>
        <dbReference type="ARBA" id="ARBA00022989"/>
    </source>
</evidence>
<keyword evidence="1 4" id="KW-0812">Transmembrane</keyword>
<feature type="transmembrane region" description="Helical" evidence="4">
    <location>
        <begin position="270"/>
        <end position="292"/>
    </location>
</feature>
<feature type="transmembrane region" description="Helical" evidence="4">
    <location>
        <begin position="365"/>
        <end position="387"/>
    </location>
</feature>
<dbReference type="InterPro" id="IPR011701">
    <property type="entry name" value="MFS"/>
</dbReference>
<feature type="transmembrane region" description="Helical" evidence="4">
    <location>
        <begin position="304"/>
        <end position="321"/>
    </location>
</feature>
<evidence type="ECO:0000313" key="6">
    <source>
        <dbReference type="EMBL" id="MFC0408782.1"/>
    </source>
</evidence>
<evidence type="ECO:0000259" key="5">
    <source>
        <dbReference type="PROSITE" id="PS50850"/>
    </source>
</evidence>
<proteinExistence type="predicted"/>
<dbReference type="Proteomes" id="UP001589865">
    <property type="component" value="Unassembled WGS sequence"/>
</dbReference>
<protein>
    <submittedName>
        <fullName evidence="6">MFS transporter</fullName>
    </submittedName>
</protein>
<dbReference type="EMBL" id="JBHLUN010000007">
    <property type="protein sequence ID" value="MFC0408782.1"/>
    <property type="molecule type" value="Genomic_DNA"/>
</dbReference>
<feature type="transmembrane region" description="Helical" evidence="4">
    <location>
        <begin position="327"/>
        <end position="353"/>
    </location>
</feature>
<keyword evidence="3 4" id="KW-0472">Membrane</keyword>
<sequence length="438" mass="44436">MSPAAAPSQATMGEPPGRIARGLDALNFFLADVRDGLGPYLAIYLLAVRGPERGWNEATIGLVITIAAIAGLVAQTPAGALIDRTRHKRAVVVAAALAVTVSCLALPFISGFYAVAATQSLAGIAGAVFPPALAAITLGVVGPKAFSRRIGRNEAFNHGGNAASAALAAVTAYAFGPVVVFWIMAGLAAASIGAMLLIPARAINDDLARGMGEEQDGKDGHEEPSAWKALLTCRPLLIFAALMASFHLANAAMLPTVGQKLTQVVGKDHATSLIAACIVAAQCVMVPMAMLVGARADRWGRKPIFLAAFGVLALRGLLYPVSDHPAWLLGVQTLDGVGAGIFGALFPVVVADLTRGTGRFNVSQGAVATAQGLGAALSASLAGGVIVWAGYSAAFLVLGAIAAAGFLGYLLLMPETLPERAGADRPSPPAGAVAQPSA</sequence>
<feature type="transmembrane region" description="Helical" evidence="4">
    <location>
        <begin position="181"/>
        <end position="200"/>
    </location>
</feature>
<feature type="transmembrane region" description="Helical" evidence="4">
    <location>
        <begin position="90"/>
        <end position="115"/>
    </location>
</feature>
<reference evidence="6 7" key="1">
    <citation type="submission" date="2024-09" db="EMBL/GenBank/DDBJ databases">
        <authorList>
            <person name="Sun Q."/>
            <person name="Mori K."/>
        </authorList>
    </citation>
    <scope>NUCLEOTIDE SEQUENCE [LARGE SCALE GENOMIC DNA]</scope>
    <source>
        <strain evidence="6 7">TBRC 5777</strain>
    </source>
</reference>
<dbReference type="InterPro" id="IPR020846">
    <property type="entry name" value="MFS_dom"/>
</dbReference>
<dbReference type="Gene3D" id="1.20.1250.20">
    <property type="entry name" value="MFS general substrate transporter like domains"/>
    <property type="match status" value="2"/>
</dbReference>
<accession>A0ABV6JU10</accession>
<evidence type="ECO:0000256" key="4">
    <source>
        <dbReference type="SAM" id="Phobius"/>
    </source>
</evidence>
<gene>
    <name evidence="6" type="ORF">ACFFGY_11010</name>
</gene>
<dbReference type="InterPro" id="IPR036259">
    <property type="entry name" value="MFS_trans_sf"/>
</dbReference>
<feature type="transmembrane region" description="Helical" evidence="4">
    <location>
        <begin position="236"/>
        <end position="258"/>
    </location>
</feature>